<keyword evidence="13" id="KW-1185">Reference proteome</keyword>
<dbReference type="PANTHER" id="PTHR43528">
    <property type="entry name" value="ALPHA-KETOGLUTARATE PERMEASE"/>
    <property type="match status" value="1"/>
</dbReference>
<dbReference type="InterPro" id="IPR011701">
    <property type="entry name" value="MFS"/>
</dbReference>
<name>A0A2Z4XVW7_9GAMM</name>
<evidence type="ECO:0000313" key="13">
    <source>
        <dbReference type="Proteomes" id="UP000681131"/>
    </source>
</evidence>
<dbReference type="InterPro" id="IPR005828">
    <property type="entry name" value="MFS_sugar_transport-like"/>
</dbReference>
<comment type="subcellular location">
    <subcellularLocation>
        <location evidence="1">Cell membrane</location>
        <topology evidence="1">Multi-pass membrane protein</topology>
    </subcellularLocation>
</comment>
<evidence type="ECO:0000313" key="11">
    <source>
        <dbReference type="EMBL" id="QIW11207.1"/>
    </source>
</evidence>
<evidence type="ECO:0000256" key="1">
    <source>
        <dbReference type="ARBA" id="ARBA00004651"/>
    </source>
</evidence>
<gene>
    <name evidence="10" type="ORF">CDH04_00480</name>
    <name evidence="11" type="ORF">FZC43_00480</name>
</gene>
<evidence type="ECO:0000313" key="12">
    <source>
        <dbReference type="Proteomes" id="UP000251120"/>
    </source>
</evidence>
<dbReference type="InterPro" id="IPR020846">
    <property type="entry name" value="MFS_dom"/>
</dbReference>
<dbReference type="EMBL" id="CP043424">
    <property type="protein sequence ID" value="QIW11207.1"/>
    <property type="molecule type" value="Genomic_DNA"/>
</dbReference>
<feature type="transmembrane region" description="Helical" evidence="8">
    <location>
        <begin position="397"/>
        <end position="414"/>
    </location>
</feature>
<keyword evidence="2" id="KW-0813">Transport</keyword>
<dbReference type="Proteomes" id="UP000251120">
    <property type="component" value="Chromosome"/>
</dbReference>
<dbReference type="InterPro" id="IPR036259">
    <property type="entry name" value="MFS_trans_sf"/>
</dbReference>
<dbReference type="SUPFAM" id="SSF103473">
    <property type="entry name" value="MFS general substrate transporter"/>
    <property type="match status" value="1"/>
</dbReference>
<evidence type="ECO:0000256" key="6">
    <source>
        <dbReference type="ARBA" id="ARBA00022989"/>
    </source>
</evidence>
<evidence type="ECO:0000256" key="5">
    <source>
        <dbReference type="ARBA" id="ARBA00022847"/>
    </source>
</evidence>
<evidence type="ECO:0000313" key="10">
    <source>
        <dbReference type="EMBL" id="AXA32981.1"/>
    </source>
</evidence>
<feature type="transmembrane region" description="Helical" evidence="8">
    <location>
        <begin position="233"/>
        <end position="253"/>
    </location>
</feature>
<evidence type="ECO:0000259" key="9">
    <source>
        <dbReference type="PROSITE" id="PS50850"/>
    </source>
</evidence>
<feature type="domain" description="Major facilitator superfamily (MFS) profile" evidence="9">
    <location>
        <begin position="10"/>
        <end position="418"/>
    </location>
</feature>
<dbReference type="EMBL" id="CP021781">
    <property type="protein sequence ID" value="AXA32981.1"/>
    <property type="molecule type" value="Genomic_DNA"/>
</dbReference>
<dbReference type="Proteomes" id="UP000681131">
    <property type="component" value="Chromosome"/>
</dbReference>
<reference evidence="10 12" key="1">
    <citation type="submission" date="2017-06" db="EMBL/GenBank/DDBJ databases">
        <title>Complete genome of Francisella adeliensis.</title>
        <authorList>
            <person name="Vallesi A."/>
            <person name="Sjodin A."/>
        </authorList>
    </citation>
    <scope>NUCLEOTIDE SEQUENCE [LARGE SCALE GENOMIC DNA]</scope>
    <source>
        <strain evidence="10 12">FDC440</strain>
    </source>
</reference>
<sequence>MFFKGIKTKNIICAGLATSTEYFDFTLFSLCIIYISQAFFPDTMSSTEQIVSTFGLFATGYVMRPLGGMFFGNLGDKIGRRKILIITVAMMSISMLIVTLTPNYTSGGVLSVLMILFARLIQGFSIGGEYNGVIATLSEQADHTNRASVTSMGTFLEGNGCLFAVVIMVVLTSVYTDKQMHDFGWRIAYGIGVCFSLVALVAQFIQDESKHFEEVKEAGQILETPIFVAIKQYTYQIFIVFCLAGYLGVAYYMIMGFMPTYMEKDLSLNYNTVMWLIAIASFCYAWAAPFWGRLADKIGRKPVLLTNAGLIAILVYPTFMTLTTGNIVLMGVALSLLMVLISGATATFVTLINELFPTNVRFSGVATGYNISNAIFGGTTPLVASLFIFMFGAFGASYYLIVLTIFLFVLLWKMPETKGVDFAKQHQAN</sequence>
<dbReference type="PROSITE" id="PS50850">
    <property type="entry name" value="MFS"/>
    <property type="match status" value="1"/>
</dbReference>
<keyword evidence="7 8" id="KW-0472">Membrane</keyword>
<feature type="transmembrane region" description="Helical" evidence="8">
    <location>
        <begin position="12"/>
        <end position="35"/>
    </location>
</feature>
<dbReference type="Pfam" id="PF07690">
    <property type="entry name" value="MFS_1"/>
    <property type="match status" value="1"/>
</dbReference>
<keyword evidence="4 8" id="KW-0812">Transmembrane</keyword>
<feature type="transmembrane region" description="Helical" evidence="8">
    <location>
        <begin position="328"/>
        <end position="352"/>
    </location>
</feature>
<evidence type="ECO:0000256" key="4">
    <source>
        <dbReference type="ARBA" id="ARBA00022692"/>
    </source>
</evidence>
<reference evidence="11 13" key="2">
    <citation type="submission" date="2019-08" db="EMBL/GenBank/DDBJ databases">
        <title>Complete genome sequences of Francisella adeliensis (FSC1325 and FSC1326).</title>
        <authorList>
            <person name="Ohrman C."/>
            <person name="Uneklint I."/>
            <person name="Vallesi A."/>
            <person name="Karlsson L."/>
            <person name="Sjodin A."/>
        </authorList>
    </citation>
    <scope>NUCLEOTIDE SEQUENCE [LARGE SCALE GENOMIC DNA]</scope>
    <source>
        <strain evidence="11 13">FSC1325</strain>
    </source>
</reference>
<feature type="transmembrane region" description="Helical" evidence="8">
    <location>
        <begin position="154"/>
        <end position="175"/>
    </location>
</feature>
<dbReference type="Pfam" id="PF00083">
    <property type="entry name" value="Sugar_tr"/>
    <property type="match status" value="1"/>
</dbReference>
<keyword evidence="6 8" id="KW-1133">Transmembrane helix</keyword>
<dbReference type="Gene3D" id="1.20.1250.20">
    <property type="entry name" value="MFS general substrate transporter like domains"/>
    <property type="match status" value="2"/>
</dbReference>
<feature type="transmembrane region" description="Helical" evidence="8">
    <location>
        <begin position="83"/>
        <end position="102"/>
    </location>
</feature>
<evidence type="ECO:0000256" key="8">
    <source>
        <dbReference type="SAM" id="Phobius"/>
    </source>
</evidence>
<evidence type="ECO:0000256" key="3">
    <source>
        <dbReference type="ARBA" id="ARBA00022475"/>
    </source>
</evidence>
<dbReference type="GO" id="GO:0015293">
    <property type="term" value="F:symporter activity"/>
    <property type="evidence" value="ECO:0007669"/>
    <property type="project" value="UniProtKB-KW"/>
</dbReference>
<accession>A0A2Z4XVW7</accession>
<evidence type="ECO:0000256" key="7">
    <source>
        <dbReference type="ARBA" id="ARBA00023136"/>
    </source>
</evidence>
<dbReference type="RefSeq" id="WP_112869158.1">
    <property type="nucleotide sequence ID" value="NZ_CP021781.1"/>
</dbReference>
<dbReference type="AlphaFoldDB" id="A0A2Z4XVW7"/>
<protein>
    <submittedName>
        <fullName evidence="10">MFS transporter</fullName>
    </submittedName>
</protein>
<organism evidence="10 12">
    <name type="scientific">Francisella adeliensis</name>
    <dbReference type="NCBI Taxonomy" id="2007306"/>
    <lineage>
        <taxon>Bacteria</taxon>
        <taxon>Pseudomonadati</taxon>
        <taxon>Pseudomonadota</taxon>
        <taxon>Gammaproteobacteria</taxon>
        <taxon>Thiotrichales</taxon>
        <taxon>Francisellaceae</taxon>
        <taxon>Francisella</taxon>
    </lineage>
</organism>
<dbReference type="GO" id="GO:0005886">
    <property type="term" value="C:plasma membrane"/>
    <property type="evidence" value="ECO:0007669"/>
    <property type="project" value="UniProtKB-SubCell"/>
</dbReference>
<feature type="transmembrane region" description="Helical" evidence="8">
    <location>
        <begin position="50"/>
        <end position="71"/>
    </location>
</feature>
<feature type="transmembrane region" description="Helical" evidence="8">
    <location>
        <begin position="187"/>
        <end position="205"/>
    </location>
</feature>
<evidence type="ECO:0000256" key="2">
    <source>
        <dbReference type="ARBA" id="ARBA00022448"/>
    </source>
</evidence>
<feature type="transmembrane region" description="Helical" evidence="8">
    <location>
        <begin position="273"/>
        <end position="291"/>
    </location>
</feature>
<dbReference type="PANTHER" id="PTHR43528:SF1">
    <property type="entry name" value="ALPHA-KETOGLUTARATE PERMEASE"/>
    <property type="match status" value="1"/>
</dbReference>
<keyword evidence="3" id="KW-1003">Cell membrane</keyword>
<feature type="transmembrane region" description="Helical" evidence="8">
    <location>
        <begin position="303"/>
        <end position="322"/>
    </location>
</feature>
<proteinExistence type="predicted"/>
<dbReference type="KEGG" id="fad:CDH04_00480"/>
<dbReference type="OrthoDB" id="3690818at2"/>
<keyword evidence="5" id="KW-0769">Symport</keyword>
<dbReference type="InterPro" id="IPR051084">
    <property type="entry name" value="H+-coupled_symporters"/>
</dbReference>